<proteinExistence type="predicted"/>
<evidence type="ECO:0000256" key="1">
    <source>
        <dbReference type="SAM" id="MobiDB-lite"/>
    </source>
</evidence>
<reference evidence="2 3" key="1">
    <citation type="submission" date="2021-03" db="EMBL/GenBank/DDBJ databases">
        <title>Assistant Professor.</title>
        <authorList>
            <person name="Huq M.A."/>
        </authorList>
    </citation>
    <scope>NUCLEOTIDE SEQUENCE [LARGE SCALE GENOMIC DNA]</scope>
    <source>
        <strain evidence="2 3">MAH-29</strain>
    </source>
</reference>
<evidence type="ECO:0000313" key="3">
    <source>
        <dbReference type="Proteomes" id="UP000677244"/>
    </source>
</evidence>
<protein>
    <recommendedName>
        <fullName evidence="4">Histone H1</fullName>
    </recommendedName>
</protein>
<feature type="region of interest" description="Disordered" evidence="1">
    <location>
        <begin position="62"/>
        <end position="85"/>
    </location>
</feature>
<name>A0ABS3Z4S9_9BACT</name>
<accession>A0ABS3Z4S9</accession>
<dbReference type="RefSeq" id="WP_209144495.1">
    <property type="nucleotide sequence ID" value="NZ_JAGHKO010000024.1"/>
</dbReference>
<dbReference type="Proteomes" id="UP000677244">
    <property type="component" value="Unassembled WGS sequence"/>
</dbReference>
<gene>
    <name evidence="2" type="ORF">J7I42_33120</name>
</gene>
<evidence type="ECO:0008006" key="4">
    <source>
        <dbReference type="Google" id="ProtNLM"/>
    </source>
</evidence>
<comment type="caution">
    <text evidence="2">The sequence shown here is derived from an EMBL/GenBank/DDBJ whole genome shotgun (WGS) entry which is preliminary data.</text>
</comment>
<feature type="compositionally biased region" description="Basic residues" evidence="1">
    <location>
        <begin position="68"/>
        <end position="77"/>
    </location>
</feature>
<sequence>MSTTKKQPASGKVSKKKLSKVVYEKLTGSLTDYHLKDKKLENRLDKVSKQLAGDIAKVLKKEAPKKDKSARRKKAAKKEKTAVSQ</sequence>
<dbReference type="EMBL" id="JAGHKO010000024">
    <property type="protein sequence ID" value="MBO9205176.1"/>
    <property type="molecule type" value="Genomic_DNA"/>
</dbReference>
<organism evidence="2 3">
    <name type="scientific">Niastella soli</name>
    <dbReference type="NCBI Taxonomy" id="2821487"/>
    <lineage>
        <taxon>Bacteria</taxon>
        <taxon>Pseudomonadati</taxon>
        <taxon>Bacteroidota</taxon>
        <taxon>Chitinophagia</taxon>
        <taxon>Chitinophagales</taxon>
        <taxon>Chitinophagaceae</taxon>
        <taxon>Niastella</taxon>
    </lineage>
</organism>
<keyword evidence="3" id="KW-1185">Reference proteome</keyword>
<evidence type="ECO:0000313" key="2">
    <source>
        <dbReference type="EMBL" id="MBO9205176.1"/>
    </source>
</evidence>